<dbReference type="CDD" id="cd04194">
    <property type="entry name" value="GT8_A4GalT_like"/>
    <property type="match status" value="1"/>
</dbReference>
<dbReference type="AlphaFoldDB" id="A0A1H5WSR4"/>
<evidence type="ECO:0000313" key="4">
    <source>
        <dbReference type="EMBL" id="SEG02206.1"/>
    </source>
</evidence>
<organism evidence="4 5">
    <name type="scientific">Lachnospira multipara</name>
    <dbReference type="NCBI Taxonomy" id="28051"/>
    <lineage>
        <taxon>Bacteria</taxon>
        <taxon>Bacillati</taxon>
        <taxon>Bacillota</taxon>
        <taxon>Clostridia</taxon>
        <taxon>Lachnospirales</taxon>
        <taxon>Lachnospiraceae</taxon>
        <taxon>Lachnospira</taxon>
    </lineage>
</organism>
<dbReference type="Pfam" id="PF01501">
    <property type="entry name" value="Glyco_transf_8"/>
    <property type="match status" value="1"/>
</dbReference>
<evidence type="ECO:0000256" key="1">
    <source>
        <dbReference type="ARBA" id="ARBA00022676"/>
    </source>
</evidence>
<evidence type="ECO:0000256" key="2">
    <source>
        <dbReference type="ARBA" id="ARBA00022679"/>
    </source>
</evidence>
<proteinExistence type="predicted"/>
<dbReference type="RefSeq" id="WP_103953399.1">
    <property type="nucleotide sequence ID" value="NZ_FNUL01000018.1"/>
</dbReference>
<dbReference type="EMBL" id="FNUL01000018">
    <property type="protein sequence ID" value="SEG02206.1"/>
    <property type="molecule type" value="Genomic_DNA"/>
</dbReference>
<dbReference type="GO" id="GO:0016757">
    <property type="term" value="F:glycosyltransferase activity"/>
    <property type="evidence" value="ECO:0007669"/>
    <property type="project" value="UniProtKB-KW"/>
</dbReference>
<dbReference type="InterPro" id="IPR050748">
    <property type="entry name" value="Glycosyltrans_8_dom-fam"/>
</dbReference>
<dbReference type="Gene3D" id="3.90.550.10">
    <property type="entry name" value="Spore Coat Polysaccharide Biosynthesis Protein SpsA, Chain A"/>
    <property type="match status" value="1"/>
</dbReference>
<dbReference type="PANTHER" id="PTHR13778:SF47">
    <property type="entry name" value="LIPOPOLYSACCHARIDE 1,3-GALACTOSYLTRANSFERASE"/>
    <property type="match status" value="1"/>
</dbReference>
<dbReference type="InterPro" id="IPR029044">
    <property type="entry name" value="Nucleotide-diphossugar_trans"/>
</dbReference>
<dbReference type="Proteomes" id="UP000236726">
    <property type="component" value="Unassembled WGS sequence"/>
</dbReference>
<keyword evidence="5" id="KW-1185">Reference proteome</keyword>
<evidence type="ECO:0000313" key="5">
    <source>
        <dbReference type="Proteomes" id="UP000236726"/>
    </source>
</evidence>
<evidence type="ECO:0000256" key="3">
    <source>
        <dbReference type="ARBA" id="ARBA00022723"/>
    </source>
</evidence>
<keyword evidence="3" id="KW-0479">Metal-binding</keyword>
<reference evidence="4 5" key="1">
    <citation type="submission" date="2016-10" db="EMBL/GenBank/DDBJ databases">
        <authorList>
            <person name="de Groot N.N."/>
        </authorList>
    </citation>
    <scope>NUCLEOTIDE SEQUENCE [LARGE SCALE GENOMIC DNA]</scope>
    <source>
        <strain evidence="4 5">D15d</strain>
    </source>
</reference>
<dbReference type="PANTHER" id="PTHR13778">
    <property type="entry name" value="GLYCOSYLTRANSFERASE 8 DOMAIN-CONTAINING PROTEIN"/>
    <property type="match status" value="1"/>
</dbReference>
<name>A0A1H5WSR4_9FIRM</name>
<keyword evidence="2 4" id="KW-0808">Transferase</keyword>
<dbReference type="InterPro" id="IPR002495">
    <property type="entry name" value="Glyco_trans_8"/>
</dbReference>
<accession>A0A1H5WSR4</accession>
<gene>
    <name evidence="4" type="ORF">SAMN05216537_1187</name>
</gene>
<sequence length="326" mass="38181">MNILYTLNDAFVPQVAAGITSICENNKDVDDITFYLMSLNIKKENEDKLEEYVSSYGRKIKFIELNDMQNFFKFKIDTSGWNPIVLARLLLDELIPEDVERLIYLDGDTIVRGSLVKMWNTNMGDEAVGACIEPTCTISRKASLGLKNMPYHNAGVLLVDMNNWRKNQVGKQIIDYYTAHEGKLFANDQDAINGSLKGHIVRLSSKYNYCNSFDFYSYKFLSKLVDYDFMTKEEYNEVKANPIIIHYLGEERPWRIGNHHRFRKDYDKYLSMTPWSGENYESGWRLYFVIWDMFNFVMKPFSALRYKIIDALIPKFLAHRAKKNKK</sequence>
<protein>
    <submittedName>
        <fullName evidence="4">Lipopolysaccharide biosynthesis protein, LPS:glycosyltransferase</fullName>
    </submittedName>
</protein>
<dbReference type="SUPFAM" id="SSF53448">
    <property type="entry name" value="Nucleotide-diphospho-sugar transferases"/>
    <property type="match status" value="1"/>
</dbReference>
<dbReference type="GO" id="GO:0046872">
    <property type="term" value="F:metal ion binding"/>
    <property type="evidence" value="ECO:0007669"/>
    <property type="project" value="UniProtKB-KW"/>
</dbReference>
<keyword evidence="1" id="KW-0328">Glycosyltransferase</keyword>
<dbReference type="STRING" id="1410661.GCA_000702205_01455"/>